<dbReference type="AlphaFoldDB" id="A0A5C6NTQ7"/>
<keyword evidence="8" id="KW-1185">Reference proteome</keyword>
<feature type="transmembrane region" description="Helical" evidence="6">
    <location>
        <begin position="306"/>
        <end position="328"/>
    </location>
</feature>
<dbReference type="Gene3D" id="1.20.1250.20">
    <property type="entry name" value="MFS general substrate transporter like domains"/>
    <property type="match status" value="1"/>
</dbReference>
<feature type="transmembrane region" description="Helical" evidence="6">
    <location>
        <begin position="340"/>
        <end position="360"/>
    </location>
</feature>
<proteinExistence type="inferred from homology"/>
<keyword evidence="5 6" id="KW-0472">Membrane</keyword>
<feature type="transmembrane region" description="Helical" evidence="6">
    <location>
        <begin position="366"/>
        <end position="387"/>
    </location>
</feature>
<evidence type="ECO:0000313" key="8">
    <source>
        <dbReference type="Proteomes" id="UP000324091"/>
    </source>
</evidence>
<comment type="caution">
    <text evidence="7">The sequence shown here is derived from an EMBL/GenBank/DDBJ whole genome shotgun (WGS) entry which is preliminary data.</text>
</comment>
<dbReference type="SUPFAM" id="SSF103473">
    <property type="entry name" value="MFS general substrate transporter"/>
    <property type="match status" value="1"/>
</dbReference>
<feature type="transmembrane region" description="Helical" evidence="6">
    <location>
        <begin position="86"/>
        <end position="113"/>
    </location>
</feature>
<evidence type="ECO:0000256" key="6">
    <source>
        <dbReference type="SAM" id="Phobius"/>
    </source>
</evidence>
<organism evidence="7 8">
    <name type="scientific">Takifugu flavidus</name>
    <name type="common">sansaifugu</name>
    <dbReference type="NCBI Taxonomy" id="433684"/>
    <lineage>
        <taxon>Eukaryota</taxon>
        <taxon>Metazoa</taxon>
        <taxon>Chordata</taxon>
        <taxon>Craniata</taxon>
        <taxon>Vertebrata</taxon>
        <taxon>Euteleostomi</taxon>
        <taxon>Actinopterygii</taxon>
        <taxon>Neopterygii</taxon>
        <taxon>Teleostei</taxon>
        <taxon>Neoteleostei</taxon>
        <taxon>Acanthomorphata</taxon>
        <taxon>Eupercaria</taxon>
        <taxon>Tetraodontiformes</taxon>
        <taxon>Tetradontoidea</taxon>
        <taxon>Tetraodontidae</taxon>
        <taxon>Takifugu</taxon>
    </lineage>
</organism>
<dbReference type="PANTHER" id="PTHR23294">
    <property type="entry name" value="ET TRANSLATION PRODUCT-RELATED"/>
    <property type="match status" value="1"/>
</dbReference>
<comment type="subcellular location">
    <subcellularLocation>
        <location evidence="1">Membrane</location>
        <topology evidence="1">Multi-pass membrane protein</topology>
    </subcellularLocation>
</comment>
<feature type="transmembrane region" description="Helical" evidence="6">
    <location>
        <begin position="54"/>
        <end position="74"/>
    </location>
</feature>
<evidence type="ECO:0000256" key="2">
    <source>
        <dbReference type="ARBA" id="ARBA00009172"/>
    </source>
</evidence>
<sequence length="403" mass="43953">MKPEGKKFLNIIILGFSFMFLFTAFQTCGNIEQTVIKSFNSTEFHGSGYTSMSIIYGVLSAFSLVAPVVVTVIGPQLSMFFSGLMYSCYIAMFIYPYTWSFYAASVLVGLGAADKDRQTVFISLTVISLVGCFLLFLIRKPDPEPAPSEASQALLQSEQTDSMDSTTSSPRTALCSQAVDAFVKACKIFVTKEMLLLSFSIAYTGLELTFYSGVYGTCIGAMAEFGHDAKSLIGISGICIGVGEILGGGVFGMLNKSSRFGRNPVVLLGFITHYVAFYLIFINIASDAPIAPEAGTDLPAYIKPSVQLALFCSFLLGLGDSCFNTQLLSIVGFMFRNNSAPAFAVFRFIQSIMAAVAFFYSNYLLLHWQLLILVVAGFFGSITFFMAETLAQSMRRESDYNTI</sequence>
<name>A0A5C6NTQ7_9TELE</name>
<feature type="transmembrane region" description="Helical" evidence="6">
    <location>
        <begin position="266"/>
        <end position="286"/>
    </location>
</feature>
<dbReference type="InterPro" id="IPR010291">
    <property type="entry name" value="Ion_channel_UNC-93"/>
</dbReference>
<keyword evidence="3 6" id="KW-0812">Transmembrane</keyword>
<feature type="transmembrane region" description="Helical" evidence="6">
    <location>
        <begin position="232"/>
        <end position="254"/>
    </location>
</feature>
<dbReference type="GO" id="GO:0016020">
    <property type="term" value="C:membrane"/>
    <property type="evidence" value="ECO:0007669"/>
    <property type="project" value="UniProtKB-SubCell"/>
</dbReference>
<dbReference type="PANTHER" id="PTHR23294:SF28">
    <property type="entry name" value="UNC93-LIKE PROTEIN MFSD11 ISOFORM X1"/>
    <property type="match status" value="1"/>
</dbReference>
<reference evidence="7 8" key="1">
    <citation type="submission" date="2019-04" db="EMBL/GenBank/DDBJ databases">
        <title>Chromosome genome assembly for Takifugu flavidus.</title>
        <authorList>
            <person name="Xiao S."/>
        </authorList>
    </citation>
    <scope>NUCLEOTIDE SEQUENCE [LARGE SCALE GENOMIC DNA]</scope>
    <source>
        <strain evidence="7">HTHZ2018</strain>
        <tissue evidence="7">Muscle</tissue>
    </source>
</reference>
<dbReference type="EMBL" id="RHFK02000010">
    <property type="protein sequence ID" value="TWW70366.1"/>
    <property type="molecule type" value="Genomic_DNA"/>
</dbReference>
<dbReference type="Pfam" id="PF05978">
    <property type="entry name" value="UNC-93"/>
    <property type="match status" value="2"/>
</dbReference>
<evidence type="ECO:0000256" key="3">
    <source>
        <dbReference type="ARBA" id="ARBA00022692"/>
    </source>
</evidence>
<evidence type="ECO:0000256" key="5">
    <source>
        <dbReference type="ARBA" id="ARBA00023136"/>
    </source>
</evidence>
<evidence type="ECO:0000256" key="4">
    <source>
        <dbReference type="ARBA" id="ARBA00022989"/>
    </source>
</evidence>
<protein>
    <submittedName>
        <fullName evidence="7">UNC93-like protein MFSD11</fullName>
    </submittedName>
</protein>
<evidence type="ECO:0000313" key="7">
    <source>
        <dbReference type="EMBL" id="TWW70366.1"/>
    </source>
</evidence>
<evidence type="ECO:0000256" key="1">
    <source>
        <dbReference type="ARBA" id="ARBA00004141"/>
    </source>
</evidence>
<dbReference type="InterPro" id="IPR036259">
    <property type="entry name" value="MFS_trans_sf"/>
</dbReference>
<gene>
    <name evidence="7" type="ORF">D4764_18G0011720</name>
</gene>
<accession>A0A5C6NTQ7</accession>
<feature type="transmembrane region" description="Helical" evidence="6">
    <location>
        <begin position="119"/>
        <end position="138"/>
    </location>
</feature>
<dbReference type="Proteomes" id="UP000324091">
    <property type="component" value="Chromosome 18"/>
</dbReference>
<feature type="transmembrane region" description="Helical" evidence="6">
    <location>
        <begin position="194"/>
        <end position="212"/>
    </location>
</feature>
<feature type="transmembrane region" description="Helical" evidence="6">
    <location>
        <begin position="7"/>
        <end position="25"/>
    </location>
</feature>
<comment type="similarity">
    <text evidence="2">Belongs to the unc-93 family.</text>
</comment>
<dbReference type="InterPro" id="IPR051617">
    <property type="entry name" value="UNC-93-like_regulator"/>
</dbReference>
<keyword evidence="4 6" id="KW-1133">Transmembrane helix</keyword>